<dbReference type="EMBL" id="JBBUTG010000023">
    <property type="protein sequence ID" value="MEK8033967.1"/>
    <property type="molecule type" value="Genomic_DNA"/>
</dbReference>
<evidence type="ECO:0000259" key="1">
    <source>
        <dbReference type="PROSITE" id="PS51184"/>
    </source>
</evidence>
<dbReference type="PANTHER" id="PTHR12461">
    <property type="entry name" value="HYPOXIA-INDUCIBLE FACTOR 1 ALPHA INHIBITOR-RELATED"/>
    <property type="match status" value="1"/>
</dbReference>
<protein>
    <submittedName>
        <fullName evidence="2">Cupin-like domain-containing protein</fullName>
    </submittedName>
</protein>
<dbReference type="SMART" id="SM00558">
    <property type="entry name" value="JmjC"/>
    <property type="match status" value="1"/>
</dbReference>
<dbReference type="Pfam" id="PF13621">
    <property type="entry name" value="Cupin_8"/>
    <property type="match status" value="1"/>
</dbReference>
<feature type="domain" description="JmjC" evidence="1">
    <location>
        <begin position="112"/>
        <end position="269"/>
    </location>
</feature>
<reference evidence="2 3" key="1">
    <citation type="submission" date="2024-04" db="EMBL/GenBank/DDBJ databases">
        <title>Novel species of the genus Ideonella isolated from streams.</title>
        <authorList>
            <person name="Lu H."/>
        </authorList>
    </citation>
    <scope>NUCLEOTIDE SEQUENCE [LARGE SCALE GENOMIC DNA]</scope>
    <source>
        <strain evidence="2 3">DXS29W</strain>
    </source>
</reference>
<evidence type="ECO:0000313" key="2">
    <source>
        <dbReference type="EMBL" id="MEK8033967.1"/>
    </source>
</evidence>
<comment type="caution">
    <text evidence="2">The sequence shown here is derived from an EMBL/GenBank/DDBJ whole genome shotgun (WGS) entry which is preliminary data.</text>
</comment>
<dbReference type="PANTHER" id="PTHR12461:SF105">
    <property type="entry name" value="HYPOXIA-INDUCIBLE FACTOR 1-ALPHA INHIBITOR"/>
    <property type="match status" value="1"/>
</dbReference>
<keyword evidence="3" id="KW-1185">Reference proteome</keyword>
<dbReference type="InterPro" id="IPR041667">
    <property type="entry name" value="Cupin_8"/>
</dbReference>
<dbReference type="PROSITE" id="PS51184">
    <property type="entry name" value="JMJC"/>
    <property type="match status" value="1"/>
</dbReference>
<dbReference type="InterPro" id="IPR003347">
    <property type="entry name" value="JmjC_dom"/>
</dbReference>
<evidence type="ECO:0000313" key="3">
    <source>
        <dbReference type="Proteomes" id="UP001371218"/>
    </source>
</evidence>
<proteinExistence type="predicted"/>
<dbReference type="SUPFAM" id="SSF51197">
    <property type="entry name" value="Clavaminate synthase-like"/>
    <property type="match status" value="1"/>
</dbReference>
<name>A0ABU9BVH5_9BURK</name>
<gene>
    <name evidence="2" type="ORF">AACH06_24340</name>
</gene>
<accession>A0ABU9BVH5</accession>
<organism evidence="2 3">
    <name type="scientific">Ideonella lacteola</name>
    <dbReference type="NCBI Taxonomy" id="2984193"/>
    <lineage>
        <taxon>Bacteria</taxon>
        <taxon>Pseudomonadati</taxon>
        <taxon>Pseudomonadota</taxon>
        <taxon>Betaproteobacteria</taxon>
        <taxon>Burkholderiales</taxon>
        <taxon>Sphaerotilaceae</taxon>
        <taxon>Ideonella</taxon>
    </lineage>
</organism>
<dbReference type="RefSeq" id="WP_341428389.1">
    <property type="nucleotide sequence ID" value="NZ_JBBUTG010000023.1"/>
</dbReference>
<dbReference type="InterPro" id="IPR014710">
    <property type="entry name" value="RmlC-like_jellyroll"/>
</dbReference>
<dbReference type="Gene3D" id="2.60.120.10">
    <property type="entry name" value="Jelly Rolls"/>
    <property type="match status" value="1"/>
</dbReference>
<sequence>MRELNDVDPQALPEGWLSSDEPVVLRGLVRDWPVVQAARRAGEGQGGEVAAYLRRFDVGATVGAWYGPPEIEGRFGYNADLTGFNFAREMTRFAAVLDALAAHRDDPRPPAIYVGSTTIDTCLPGFRAENDLPIGHLQPLASLWLGNRACVAAHQDLPDNLACVAAGRRRFTLLPPDQVGNLYIGPLENTLAGLPTSLVDFREPDLQRFPKFAQAQARAMVVDLGPGDAIFIPSMWWHHVEALEPFNLLVNYWWRQSPEHMDSPMAALLLAMMTVRDLPPAQRDAWRHLFDHYVFEADADTAAHLPPAARQILASPLDSDAVRGLRARLLRRLNR</sequence>
<dbReference type="Proteomes" id="UP001371218">
    <property type="component" value="Unassembled WGS sequence"/>
</dbReference>